<accession>A0A3S9UQR1</accession>
<dbReference type="GeneID" id="55613046"/>
<reference evidence="1 2" key="1">
    <citation type="submission" date="2018-12" db="EMBL/GenBank/DDBJ databases">
        <authorList>
            <person name="Almail A."/>
            <person name="Dorhout K.E."/>
            <person name="Johnson J."/>
            <person name="Jorgensen H.J."/>
            <person name="Tolsma S."/>
            <person name="Garlena R.A."/>
            <person name="Russell D.A."/>
            <person name="Pope W.H."/>
            <person name="Jacobs-Sera D."/>
            <person name="Hatfull G.F."/>
        </authorList>
    </citation>
    <scope>NUCLEOTIDE SEQUENCE [LARGE SCALE GENOMIC DNA]</scope>
</reference>
<name>A0A3S9UQR1_9CAUD</name>
<keyword evidence="2" id="KW-1185">Reference proteome</keyword>
<dbReference type="EMBL" id="MK279909">
    <property type="protein sequence ID" value="AZS12623.1"/>
    <property type="molecule type" value="Genomic_DNA"/>
</dbReference>
<dbReference type="KEGG" id="vg:55613046"/>
<evidence type="ECO:0000313" key="2">
    <source>
        <dbReference type="Proteomes" id="UP000288363"/>
    </source>
</evidence>
<organism evidence="1 2">
    <name type="scientific">Mycobacterium phage DrLupo</name>
    <dbReference type="NCBI Taxonomy" id="2499037"/>
    <lineage>
        <taxon>Viruses</taxon>
        <taxon>Duplodnaviria</taxon>
        <taxon>Heunggongvirae</taxon>
        <taxon>Uroviricota</taxon>
        <taxon>Caudoviricetes</taxon>
        <taxon>Barnyardvirus</taxon>
        <taxon>Barnyardvirus drlupo</taxon>
    </lineage>
</organism>
<protein>
    <submittedName>
        <fullName evidence="1">Uncharacterized protein</fullName>
    </submittedName>
</protein>
<sequence length="89" mass="9899">MGANEKLAAATHGKHTCHALRCNTEVPPKLLMCGKHWRMVPKPLQDRVWHHYRPGQEVTKDPSHEYIRAAMAAVNAVADKEGIPHGTTV</sequence>
<gene>
    <name evidence="1" type="primary">87</name>
    <name evidence="1" type="ORF">SEA_DRLUPO_87</name>
</gene>
<evidence type="ECO:0000313" key="1">
    <source>
        <dbReference type="EMBL" id="AZS12623.1"/>
    </source>
</evidence>
<dbReference type="Proteomes" id="UP000288363">
    <property type="component" value="Segment"/>
</dbReference>
<dbReference type="RefSeq" id="YP_009842785.1">
    <property type="nucleotide sequence ID" value="NC_048743.1"/>
</dbReference>
<proteinExistence type="predicted"/>